<accession>A0AAJ1TTT1</accession>
<dbReference type="EMBL" id="JAUSWL010000018">
    <property type="protein sequence ID" value="MDQ0546836.1"/>
    <property type="molecule type" value="Genomic_DNA"/>
</dbReference>
<sequence>MRAVIRTFRMRGVLLALAAVPMPAWAEPANTLPELWRALGACTRVKNVPAAALGSEVTVLFSLKRDGSLQGQPRITHSHLIGGPDEQQAFVSAALSGIATCFPVPVTSGLGGAIAGRLFRLRILSWRPERAIQTTAPYKNPLPLYVLKASSAVLLLQLIPTAVGSDSFLNAGLVLE</sequence>
<dbReference type="AlphaFoldDB" id="A0AAJ1TTT1"/>
<name>A0AAJ1TTT1_9HYPH</name>
<evidence type="ECO:0000313" key="3">
    <source>
        <dbReference type="Proteomes" id="UP001223420"/>
    </source>
</evidence>
<protein>
    <recommendedName>
        <fullName evidence="4">TonB C-terminal domain-containing protein</fullName>
    </recommendedName>
</protein>
<dbReference type="Proteomes" id="UP001223420">
    <property type="component" value="Unassembled WGS sequence"/>
</dbReference>
<keyword evidence="1" id="KW-0732">Signal</keyword>
<evidence type="ECO:0000313" key="2">
    <source>
        <dbReference type="EMBL" id="MDQ0546836.1"/>
    </source>
</evidence>
<proteinExistence type="predicted"/>
<evidence type="ECO:0000256" key="1">
    <source>
        <dbReference type="SAM" id="SignalP"/>
    </source>
</evidence>
<dbReference type="RefSeq" id="WP_128755008.1">
    <property type="nucleotide sequence ID" value="NZ_JARVWR010000020.1"/>
</dbReference>
<feature type="signal peptide" evidence="1">
    <location>
        <begin position="1"/>
        <end position="26"/>
    </location>
</feature>
<evidence type="ECO:0008006" key="4">
    <source>
        <dbReference type="Google" id="ProtNLM"/>
    </source>
</evidence>
<organism evidence="2 3">
    <name type="scientific">Methylobacterium brachiatum</name>
    <dbReference type="NCBI Taxonomy" id="269660"/>
    <lineage>
        <taxon>Bacteria</taxon>
        <taxon>Pseudomonadati</taxon>
        <taxon>Pseudomonadota</taxon>
        <taxon>Alphaproteobacteria</taxon>
        <taxon>Hyphomicrobiales</taxon>
        <taxon>Methylobacteriaceae</taxon>
        <taxon>Methylobacterium</taxon>
    </lineage>
</organism>
<reference evidence="2" key="1">
    <citation type="submission" date="2023-07" db="EMBL/GenBank/DDBJ databases">
        <title>Genomic Encyclopedia of Type Strains, Phase IV (KMG-IV): sequencing the most valuable type-strain genomes for metagenomic binning, comparative biology and taxonomic classification.</title>
        <authorList>
            <person name="Goeker M."/>
        </authorList>
    </citation>
    <scope>NUCLEOTIDE SEQUENCE</scope>
    <source>
        <strain evidence="2">DSM 19569</strain>
    </source>
</reference>
<gene>
    <name evidence="2" type="ORF">QO001_005788</name>
</gene>
<feature type="chain" id="PRO_5042498278" description="TonB C-terminal domain-containing protein" evidence="1">
    <location>
        <begin position="27"/>
        <end position="176"/>
    </location>
</feature>
<comment type="caution">
    <text evidence="2">The sequence shown here is derived from an EMBL/GenBank/DDBJ whole genome shotgun (WGS) entry which is preliminary data.</text>
</comment>